<dbReference type="Pfam" id="PF00668">
    <property type="entry name" value="Condensation"/>
    <property type="match status" value="2"/>
</dbReference>
<dbReference type="PROSITE" id="PS50075">
    <property type="entry name" value="CARRIER"/>
    <property type="match status" value="2"/>
</dbReference>
<keyword evidence="3" id="KW-0436">Ligase</keyword>
<dbReference type="GO" id="GO:0005737">
    <property type="term" value="C:cytoplasm"/>
    <property type="evidence" value="ECO:0007669"/>
    <property type="project" value="TreeGrafter"/>
</dbReference>
<dbReference type="Gene3D" id="1.10.1200.10">
    <property type="entry name" value="ACP-like"/>
    <property type="match status" value="2"/>
</dbReference>
<name>A0A1L9PDN0_ASPVE</name>
<gene>
    <name evidence="6" type="ORF">ASPVEDRAFT_187857</name>
</gene>
<dbReference type="GO" id="GO:0016874">
    <property type="term" value="F:ligase activity"/>
    <property type="evidence" value="ECO:0007669"/>
    <property type="project" value="UniProtKB-KW"/>
</dbReference>
<dbReference type="InterPro" id="IPR023213">
    <property type="entry name" value="CAT-like_dom_sf"/>
</dbReference>
<evidence type="ECO:0000256" key="1">
    <source>
        <dbReference type="ARBA" id="ARBA00022450"/>
    </source>
</evidence>
<dbReference type="FunFam" id="3.30.300.30:FF:000015">
    <property type="entry name" value="Nonribosomal peptide synthase SidD"/>
    <property type="match status" value="2"/>
</dbReference>
<dbReference type="GO" id="GO:0044550">
    <property type="term" value="P:secondary metabolite biosynthetic process"/>
    <property type="evidence" value="ECO:0007669"/>
    <property type="project" value="TreeGrafter"/>
</dbReference>
<dbReference type="VEuPathDB" id="FungiDB:ASPVEDRAFT_187857"/>
<dbReference type="CDD" id="cd05918">
    <property type="entry name" value="A_NRPS_SidN3_like"/>
    <property type="match status" value="2"/>
</dbReference>
<comment type="similarity">
    <text evidence="4">Belongs to the NRP synthetase family.</text>
</comment>
<dbReference type="InterPro" id="IPR006162">
    <property type="entry name" value="Ppantetheine_attach_site"/>
</dbReference>
<dbReference type="InterPro" id="IPR036736">
    <property type="entry name" value="ACP-like_sf"/>
</dbReference>
<dbReference type="Gene3D" id="3.30.559.30">
    <property type="entry name" value="Nonribosomal peptide synthetase, condensation domain"/>
    <property type="match status" value="2"/>
</dbReference>
<dbReference type="InterPro" id="IPR020845">
    <property type="entry name" value="AMP-binding_CS"/>
</dbReference>
<dbReference type="PANTHER" id="PTHR45527">
    <property type="entry name" value="NONRIBOSOMAL PEPTIDE SYNTHETASE"/>
    <property type="match status" value="1"/>
</dbReference>
<dbReference type="RefSeq" id="XP_040665355.1">
    <property type="nucleotide sequence ID" value="XM_040809014.1"/>
</dbReference>
<feature type="domain" description="Carrier" evidence="5">
    <location>
        <begin position="58"/>
        <end position="133"/>
    </location>
</feature>
<dbReference type="Gene3D" id="3.40.50.12780">
    <property type="entry name" value="N-terminal domain of ligase-like"/>
    <property type="match status" value="2"/>
</dbReference>
<dbReference type="NCBIfam" id="TIGR01733">
    <property type="entry name" value="AA-adenyl-dom"/>
    <property type="match status" value="2"/>
</dbReference>
<accession>A0A1L9PDN0</accession>
<keyword evidence="2" id="KW-0597">Phosphoprotein</keyword>
<dbReference type="SUPFAM" id="SSF56801">
    <property type="entry name" value="Acetyl-CoA synthetase-like"/>
    <property type="match status" value="2"/>
</dbReference>
<dbReference type="FunFam" id="3.40.50.12780:FF:000014">
    <property type="entry name" value="Nonribosomal peptide synthetase 1"/>
    <property type="match status" value="1"/>
</dbReference>
<feature type="non-terminal residue" evidence="6">
    <location>
        <position position="2168"/>
    </location>
</feature>
<sequence>MPAASLNKPESDYQQLTAMSDSQEPTMLSIDAIEAMAPSFDVTVAINDDLLDDDGVEIGSNATTTGLRELFRKSLRLSEPLDLNATFFELGGDSLAAMRLAASAQTLGFALRVEDIFKVEKIGSLLAHADHTTAPVAATVAPFQLLGDAADEVLAEVAARCQIKQGEIQDAYPATALQEGQIAISSRQQGAYTAHHVYRLPETVTLGRLQAAWQTVVDTLPILRTRIVHSNVYGGCLQVAVSHAIQWQTGSSVDQYVEHDRDAPFLYGVPLARYAVIEEPAGDRYFVWTVHHAMYDGWSMPQMIQMVEQAYRGQSVVGSPPFQALIHHIEEHLPSSEQYWREQLRDAPAASFPASSPSPLSRQKHIHQFGFARRAGDSVTLSTMVRAAWALLVARYSDGDVVDDVVFGATLTGRNVSLPGVDVNTVIGPTITTVPIRVRIDPGQRVVDFLHGIQQQAASMIPFEHTGLQSIRRLGPAAQAACDFRTLLIVQPKQERERSSILPAERIESRNFFNYPLVLECKLDGRSIEFVASFDDRVLPPVQMQRLLYQLEQVLRQLNDHENNDRLSEIDMLTARDLTEIRDWNKEHHEPVPLCTHDELANQVQLRPDAPAVHAHDGQLTYRELDQRSTDLALQLVARGVSGPDAMIPMCLRKSVLAPIVKFAIWKAGGAVVPLDPAHPRARLHRIVDAVKAPLVVTTTDLESLFADGPAPTMAVDVPLPSTPDASLPLVQPHNIATVMFTSGTTGTPKGILISHSSLSTSIATHGPVVGGTPETRVFQFASYTFDVSFMDTGLALFRGGCLCIPAEQDRINRLAASITELNANFADLTPTVAALIRPQDAPTLKTLVLAGEAPTPAVVDAWKDAVNLQNLYGPTETSAAAVNTTLGINSRPSNIGRGVGGTLWVVEPSDHRRLAPVGCIGELFVESPFLAREYLNNPDLTASSFVDGASWQETPRRMYKTGDLVRYCPNGTLEYVARKDSQVKFHGQRVELGEIEHQAKRADTRIVDVAAHVIKPTAEITSETLALFFATESAADQPVRPLELDGNSLDLQTVIAKLANSLPSYMVPSIFIRLNALPKSASGKMDRRRLQEIAGSLTRDQVSVYSLADAQKRRPVTAAQRQLHQLWAQILNLPDEAVGVDDSFMRLGGDSIAAMRLVAAAQDVGFRLRVAEIFASPVLSEMAELMKPLQVANDKRMDHQSPFALLPPDMTRSQLLQLASAHGLPADSIEDVYPCTPLQEGLMALTRRHPGAYIFRNVFKLPVDLDIDRFRAAWQTVVDHTPILRSRIIEGDSGTLQVVLSRETIDWDSSNSLDQSLKTAAIPIDYGSRLARYNITTEAAQTWFVWTAHHALYDGWSIPIILDAVGAAYKGTNLPTVAPFSGFLRYLGQIDQAACDDFWRSELAGAPQSNFPSPSMQSKANPDYHTLSQTLSLERSQSDVTTSTLVRAAWAIVHARYSESSESVFGATLMGRNAAIPGVEKMVGPTVTTVPLRISVDADLTVAQLLSRIQEQAARMIDFEHAGLQNIRRLSEDAQRACDFQSLLVVQPAENQRASPIGLQQTSRGGAGFHSYPLVLECCVAENHIEVNVDFDANVVPRVQLQRILGQLHHVLQQLSTSAVGVLVGDIDVCSPSDQMEVLRWSADRLPSPVASCVHELVGRQVLLRPEAEAVSGWDTSFTYHQLDELSDSLASHLISLGVGLEDPVAVCFEKSAWTVVSMLAILKAGGVCLALDPSHPPRRLQTTVQTARATLVLASEGRALRVAQEAIHHLPILAVGASFVNRLSSKQPETAAHIQPFNAAFLIYTSGSTGTPKGVVLEHSAVCTSTIAQGKVLQTGPNSRVRVLQFASYTFDASILEILTTLLVGGCVCVPNEETRLHSISRFIEEYQANWALLTPSVARTIDPASVPSLKTLVLGGEAMTDAHIATWSKSVTLINAYGPSETAVIAAVNHTVTSASNIGKASGGLGWIVHPQSHSQLVPIGAVGELVIQGPSVARGYLKEPEKTAASFVLAPEWSSSSGSRVYKTGDLVRYTPDGSFAFIGRKDTQVKLQGQRMELSEVEHHLLQDDRVLHAAVLLHSPAEGKGRLTAILTLRGLSSGKSAAHQLQVIPDAHRKEASTAVASISLAVAERVPRYMVPSDWMVIEAMPFSKSGKLDRSALARWLKS</sequence>
<dbReference type="InterPro" id="IPR045851">
    <property type="entry name" value="AMP-bd_C_sf"/>
</dbReference>
<dbReference type="PROSITE" id="PS00455">
    <property type="entry name" value="AMP_BINDING"/>
    <property type="match status" value="2"/>
</dbReference>
<evidence type="ECO:0000259" key="5">
    <source>
        <dbReference type="PROSITE" id="PS50075"/>
    </source>
</evidence>
<dbReference type="PANTHER" id="PTHR45527:SF16">
    <property type="entry name" value="NONRIBOSOMAL PEPTIDE SYNTHASE ATNA-RELATED"/>
    <property type="match status" value="1"/>
</dbReference>
<dbReference type="STRING" id="1036611.A0A1L9PDN0"/>
<feature type="domain" description="Carrier" evidence="5">
    <location>
        <begin position="1115"/>
        <end position="1191"/>
    </location>
</feature>
<dbReference type="InterPro" id="IPR042099">
    <property type="entry name" value="ANL_N_sf"/>
</dbReference>
<dbReference type="SUPFAM" id="SSF52777">
    <property type="entry name" value="CoA-dependent acyltransferases"/>
    <property type="match status" value="4"/>
</dbReference>
<evidence type="ECO:0000256" key="2">
    <source>
        <dbReference type="ARBA" id="ARBA00022553"/>
    </source>
</evidence>
<dbReference type="EMBL" id="KV878127">
    <property type="protein sequence ID" value="OJI99592.1"/>
    <property type="molecule type" value="Genomic_DNA"/>
</dbReference>
<evidence type="ECO:0000313" key="7">
    <source>
        <dbReference type="Proteomes" id="UP000184073"/>
    </source>
</evidence>
<evidence type="ECO:0000256" key="4">
    <source>
        <dbReference type="ARBA" id="ARBA00029454"/>
    </source>
</evidence>
<reference evidence="7" key="1">
    <citation type="journal article" date="2017" name="Genome Biol.">
        <title>Comparative genomics reveals high biological diversity and specific adaptations in the industrially and medically important fungal genus Aspergillus.</title>
        <authorList>
            <person name="de Vries R.P."/>
            <person name="Riley R."/>
            <person name="Wiebenga A."/>
            <person name="Aguilar-Osorio G."/>
            <person name="Amillis S."/>
            <person name="Uchima C.A."/>
            <person name="Anderluh G."/>
            <person name="Asadollahi M."/>
            <person name="Askin M."/>
            <person name="Barry K."/>
            <person name="Battaglia E."/>
            <person name="Bayram O."/>
            <person name="Benocci T."/>
            <person name="Braus-Stromeyer S.A."/>
            <person name="Caldana C."/>
            <person name="Canovas D."/>
            <person name="Cerqueira G.C."/>
            <person name="Chen F."/>
            <person name="Chen W."/>
            <person name="Choi C."/>
            <person name="Clum A."/>
            <person name="Dos Santos R.A."/>
            <person name="Damasio A.R."/>
            <person name="Diallinas G."/>
            <person name="Emri T."/>
            <person name="Fekete E."/>
            <person name="Flipphi M."/>
            <person name="Freyberg S."/>
            <person name="Gallo A."/>
            <person name="Gournas C."/>
            <person name="Habgood R."/>
            <person name="Hainaut M."/>
            <person name="Harispe M.L."/>
            <person name="Henrissat B."/>
            <person name="Hilden K.S."/>
            <person name="Hope R."/>
            <person name="Hossain A."/>
            <person name="Karabika E."/>
            <person name="Karaffa L."/>
            <person name="Karanyi Z."/>
            <person name="Krasevec N."/>
            <person name="Kuo A."/>
            <person name="Kusch H."/>
            <person name="LaButti K."/>
            <person name="Lagendijk E.L."/>
            <person name="Lapidus A."/>
            <person name="Levasseur A."/>
            <person name="Lindquist E."/>
            <person name="Lipzen A."/>
            <person name="Logrieco A.F."/>
            <person name="MacCabe A."/>
            <person name="Maekelae M.R."/>
            <person name="Malavazi I."/>
            <person name="Melin P."/>
            <person name="Meyer V."/>
            <person name="Mielnichuk N."/>
            <person name="Miskei M."/>
            <person name="Molnar A.P."/>
            <person name="Mule G."/>
            <person name="Ngan C.Y."/>
            <person name="Orejas M."/>
            <person name="Orosz E."/>
            <person name="Ouedraogo J.P."/>
            <person name="Overkamp K.M."/>
            <person name="Park H.-S."/>
            <person name="Perrone G."/>
            <person name="Piumi F."/>
            <person name="Punt P.J."/>
            <person name="Ram A.F."/>
            <person name="Ramon A."/>
            <person name="Rauscher S."/>
            <person name="Record E."/>
            <person name="Riano-Pachon D.M."/>
            <person name="Robert V."/>
            <person name="Roehrig J."/>
            <person name="Ruller R."/>
            <person name="Salamov A."/>
            <person name="Salih N.S."/>
            <person name="Samson R.A."/>
            <person name="Sandor E."/>
            <person name="Sanguinetti M."/>
            <person name="Schuetze T."/>
            <person name="Sepcic K."/>
            <person name="Shelest E."/>
            <person name="Sherlock G."/>
            <person name="Sophianopoulou V."/>
            <person name="Squina F.M."/>
            <person name="Sun H."/>
            <person name="Susca A."/>
            <person name="Todd R.B."/>
            <person name="Tsang A."/>
            <person name="Unkles S.E."/>
            <person name="van de Wiele N."/>
            <person name="van Rossen-Uffink D."/>
            <person name="Oliveira J.V."/>
            <person name="Vesth T.C."/>
            <person name="Visser J."/>
            <person name="Yu J.-H."/>
            <person name="Zhou M."/>
            <person name="Andersen M.R."/>
            <person name="Archer D.B."/>
            <person name="Baker S.E."/>
            <person name="Benoit I."/>
            <person name="Brakhage A.A."/>
            <person name="Braus G.H."/>
            <person name="Fischer R."/>
            <person name="Frisvad J.C."/>
            <person name="Goldman G.H."/>
            <person name="Houbraken J."/>
            <person name="Oakley B."/>
            <person name="Pocsi I."/>
            <person name="Scazzocchio C."/>
            <person name="Seiboth B."/>
            <person name="vanKuyk P.A."/>
            <person name="Wortman J."/>
            <person name="Dyer P.S."/>
            <person name="Grigoriev I.V."/>
        </authorList>
    </citation>
    <scope>NUCLEOTIDE SEQUENCE [LARGE SCALE GENOMIC DNA]</scope>
    <source>
        <strain evidence="7">CBS 583.65</strain>
    </source>
</reference>
<dbReference type="Gene3D" id="3.30.559.10">
    <property type="entry name" value="Chloramphenicol acetyltransferase-like domain"/>
    <property type="match status" value="2"/>
</dbReference>
<dbReference type="Pfam" id="PF00550">
    <property type="entry name" value="PP-binding"/>
    <property type="match status" value="2"/>
</dbReference>
<dbReference type="GO" id="GO:0031177">
    <property type="term" value="F:phosphopantetheine binding"/>
    <property type="evidence" value="ECO:0007669"/>
    <property type="project" value="TreeGrafter"/>
</dbReference>
<dbReference type="PROSITE" id="PS00012">
    <property type="entry name" value="PHOSPHOPANTETHEINE"/>
    <property type="match status" value="2"/>
</dbReference>
<dbReference type="FunFam" id="1.10.1200.10:FF:000005">
    <property type="entry name" value="Nonribosomal peptide synthetase 1"/>
    <property type="match status" value="1"/>
</dbReference>
<proteinExistence type="inferred from homology"/>
<dbReference type="SUPFAM" id="SSF47336">
    <property type="entry name" value="ACP-like"/>
    <property type="match status" value="2"/>
</dbReference>
<protein>
    <recommendedName>
        <fullName evidence="5">Carrier domain-containing protein</fullName>
    </recommendedName>
</protein>
<dbReference type="GeneID" id="63724525"/>
<keyword evidence="7" id="KW-1185">Reference proteome</keyword>
<dbReference type="Proteomes" id="UP000184073">
    <property type="component" value="Unassembled WGS sequence"/>
</dbReference>
<evidence type="ECO:0000313" key="6">
    <source>
        <dbReference type="EMBL" id="OJI99592.1"/>
    </source>
</evidence>
<dbReference type="InterPro" id="IPR001242">
    <property type="entry name" value="Condensation_dom"/>
</dbReference>
<dbReference type="InterPro" id="IPR010071">
    <property type="entry name" value="AA_adenyl_dom"/>
</dbReference>
<keyword evidence="1" id="KW-0596">Phosphopantetheine</keyword>
<dbReference type="InterPro" id="IPR009081">
    <property type="entry name" value="PP-bd_ACP"/>
</dbReference>
<dbReference type="FunFam" id="3.30.559.30:FF:000003">
    <property type="entry name" value="Nonribosomal peptide synthase SidD"/>
    <property type="match status" value="2"/>
</dbReference>
<dbReference type="GO" id="GO:0043041">
    <property type="term" value="P:amino acid activation for nonribosomal peptide biosynthetic process"/>
    <property type="evidence" value="ECO:0007669"/>
    <property type="project" value="TreeGrafter"/>
</dbReference>
<dbReference type="Pfam" id="PF00501">
    <property type="entry name" value="AMP-binding"/>
    <property type="match status" value="2"/>
</dbReference>
<dbReference type="InterPro" id="IPR000873">
    <property type="entry name" value="AMP-dep_synth/lig_dom"/>
</dbReference>
<dbReference type="OrthoDB" id="416786at2759"/>
<dbReference type="Gene3D" id="3.30.300.30">
    <property type="match status" value="2"/>
</dbReference>
<organism evidence="6 7">
    <name type="scientific">Aspergillus versicolor CBS 583.65</name>
    <dbReference type="NCBI Taxonomy" id="1036611"/>
    <lineage>
        <taxon>Eukaryota</taxon>
        <taxon>Fungi</taxon>
        <taxon>Dikarya</taxon>
        <taxon>Ascomycota</taxon>
        <taxon>Pezizomycotina</taxon>
        <taxon>Eurotiomycetes</taxon>
        <taxon>Eurotiomycetidae</taxon>
        <taxon>Eurotiales</taxon>
        <taxon>Aspergillaceae</taxon>
        <taxon>Aspergillus</taxon>
        <taxon>Aspergillus subgen. Nidulantes</taxon>
    </lineage>
</organism>
<dbReference type="CDD" id="cd19545">
    <property type="entry name" value="FUM14_C_NRPS-like"/>
    <property type="match status" value="2"/>
</dbReference>
<evidence type="ECO:0000256" key="3">
    <source>
        <dbReference type="ARBA" id="ARBA00022598"/>
    </source>
</evidence>